<dbReference type="InterPro" id="IPR000383">
    <property type="entry name" value="Xaa-Pro-like_dom"/>
</dbReference>
<dbReference type="PANTHER" id="PTHR42103">
    <property type="entry name" value="ALPHA/BETA-HYDROLASES SUPERFAMILY PROTEIN"/>
    <property type="match status" value="1"/>
</dbReference>
<dbReference type="PANTHER" id="PTHR42103:SF2">
    <property type="entry name" value="AB HYDROLASE-1 DOMAIN-CONTAINING PROTEIN"/>
    <property type="match status" value="1"/>
</dbReference>
<evidence type="ECO:0000313" key="2">
    <source>
        <dbReference type="EMBL" id="KAK7033025.1"/>
    </source>
</evidence>
<name>A0AAW0C1R0_9AGAR</name>
<evidence type="ECO:0000259" key="1">
    <source>
        <dbReference type="Pfam" id="PF02129"/>
    </source>
</evidence>
<sequence length="226" mass="24850">MTTLVPLSTGVSLEVKLSPPANNDVHKLAVLLHPWSWLGGRWNDPVLQMLMKPLYSRGYHVLRYNSRGVGRSTGWASLTGLNEASDLNALIEWGTAQVGNVRSIVVLGYSYGSLIASLQPILPNIPTSHILLSYPLGVRGWLTLFKSRYAEALKELLANPSSNVLVVFGDSDQFTGVSSYRTWKSTLEATPTTGGKLRFVEVKGGSHFWRDEAGDELVELVSEWVP</sequence>
<feature type="domain" description="Xaa-Pro dipeptidyl-peptidase-like" evidence="1">
    <location>
        <begin position="10"/>
        <end position="116"/>
    </location>
</feature>
<comment type="caution">
    <text evidence="2">The sequence shown here is derived from an EMBL/GenBank/DDBJ whole genome shotgun (WGS) entry which is preliminary data.</text>
</comment>
<dbReference type="Gene3D" id="3.40.50.1820">
    <property type="entry name" value="alpha/beta hydrolase"/>
    <property type="match status" value="1"/>
</dbReference>
<protein>
    <submittedName>
        <fullName evidence="2">Peptidase-S15 domain-containing protein</fullName>
    </submittedName>
</protein>
<accession>A0AAW0C1R0</accession>
<keyword evidence="3" id="KW-1185">Reference proteome</keyword>
<evidence type="ECO:0000313" key="3">
    <source>
        <dbReference type="Proteomes" id="UP001362999"/>
    </source>
</evidence>
<gene>
    <name evidence="2" type="ORF">R3P38DRAFT_2920247</name>
</gene>
<dbReference type="SUPFAM" id="SSF53474">
    <property type="entry name" value="alpha/beta-Hydrolases"/>
    <property type="match status" value="1"/>
</dbReference>
<organism evidence="2 3">
    <name type="scientific">Favolaschia claudopus</name>
    <dbReference type="NCBI Taxonomy" id="2862362"/>
    <lineage>
        <taxon>Eukaryota</taxon>
        <taxon>Fungi</taxon>
        <taxon>Dikarya</taxon>
        <taxon>Basidiomycota</taxon>
        <taxon>Agaricomycotina</taxon>
        <taxon>Agaricomycetes</taxon>
        <taxon>Agaricomycetidae</taxon>
        <taxon>Agaricales</taxon>
        <taxon>Marasmiineae</taxon>
        <taxon>Mycenaceae</taxon>
        <taxon>Favolaschia</taxon>
    </lineage>
</organism>
<dbReference type="Proteomes" id="UP001362999">
    <property type="component" value="Unassembled WGS sequence"/>
</dbReference>
<reference evidence="2 3" key="1">
    <citation type="journal article" date="2024" name="J Genomics">
        <title>Draft genome sequencing and assembly of Favolaschia claudopus CIRM-BRFM 2984 isolated from oak limbs.</title>
        <authorList>
            <person name="Navarro D."/>
            <person name="Drula E."/>
            <person name="Chaduli D."/>
            <person name="Cazenave R."/>
            <person name="Ahrendt S."/>
            <person name="Wang J."/>
            <person name="Lipzen A."/>
            <person name="Daum C."/>
            <person name="Barry K."/>
            <person name="Grigoriev I.V."/>
            <person name="Favel A."/>
            <person name="Rosso M.N."/>
            <person name="Martin F."/>
        </authorList>
    </citation>
    <scope>NUCLEOTIDE SEQUENCE [LARGE SCALE GENOMIC DNA]</scope>
    <source>
        <strain evidence="2 3">CIRM-BRFM 2984</strain>
    </source>
</reference>
<dbReference type="AlphaFoldDB" id="A0AAW0C1R0"/>
<dbReference type="Pfam" id="PF02129">
    <property type="entry name" value="Peptidase_S15"/>
    <property type="match status" value="1"/>
</dbReference>
<dbReference type="EMBL" id="JAWWNJ010000023">
    <property type="protein sequence ID" value="KAK7033025.1"/>
    <property type="molecule type" value="Genomic_DNA"/>
</dbReference>
<dbReference type="GO" id="GO:0016787">
    <property type="term" value="F:hydrolase activity"/>
    <property type="evidence" value="ECO:0007669"/>
    <property type="project" value="InterPro"/>
</dbReference>
<proteinExistence type="predicted"/>
<dbReference type="InterPro" id="IPR029058">
    <property type="entry name" value="AB_hydrolase_fold"/>
</dbReference>